<comment type="caution">
    <text evidence="2">The sequence shown here is derived from an EMBL/GenBank/DDBJ whole genome shotgun (WGS) entry which is preliminary data.</text>
</comment>
<accession>A0A5N4AM36</accession>
<evidence type="ECO:0000256" key="1">
    <source>
        <dbReference type="SAM" id="SignalP"/>
    </source>
</evidence>
<dbReference type="AlphaFoldDB" id="A0A5N4AM36"/>
<dbReference type="PANTHER" id="PTHR21364">
    <property type="entry name" value="GENERAL ODORANT-BINDING PROTEIN 19A"/>
    <property type="match status" value="1"/>
</dbReference>
<protein>
    <submittedName>
        <fullName evidence="2">Uncharacterized protein</fullName>
    </submittedName>
</protein>
<dbReference type="Proteomes" id="UP000327044">
    <property type="component" value="Unassembled WGS sequence"/>
</dbReference>
<dbReference type="SUPFAM" id="SSF47565">
    <property type="entry name" value="Insect pheromone/odorant-binding proteins"/>
    <property type="match status" value="1"/>
</dbReference>
<dbReference type="InterPro" id="IPR006170">
    <property type="entry name" value="PBP/GOBP"/>
</dbReference>
<reference evidence="2 3" key="1">
    <citation type="journal article" date="2018" name="Elife">
        <title>Firefly genomes illuminate parallel origins of bioluminescence in beetles.</title>
        <authorList>
            <person name="Fallon T.R."/>
            <person name="Lower S.E."/>
            <person name="Chang C.H."/>
            <person name="Bessho-Uehara M."/>
            <person name="Martin G.J."/>
            <person name="Bewick A.J."/>
            <person name="Behringer M."/>
            <person name="Debat H.J."/>
            <person name="Wong I."/>
            <person name="Day J.C."/>
            <person name="Suvorov A."/>
            <person name="Silva C.J."/>
            <person name="Stanger-Hall K.F."/>
            <person name="Hall D.W."/>
            <person name="Schmitz R.J."/>
            <person name="Nelson D.R."/>
            <person name="Lewis S.M."/>
            <person name="Shigenobu S."/>
            <person name="Bybee S.M."/>
            <person name="Larracuente A.M."/>
            <person name="Oba Y."/>
            <person name="Weng J.K."/>
        </authorList>
    </citation>
    <scope>NUCLEOTIDE SEQUENCE [LARGE SCALE GENOMIC DNA]</scope>
    <source>
        <strain evidence="2">1611_PpyrPB1</strain>
        <tissue evidence="2">Whole body</tissue>
    </source>
</reference>
<dbReference type="InParanoid" id="A0A5N4AM36"/>
<dbReference type="GO" id="GO:0005549">
    <property type="term" value="F:odorant binding"/>
    <property type="evidence" value="ECO:0007669"/>
    <property type="project" value="InterPro"/>
</dbReference>
<gene>
    <name evidence="2" type="ORF">PPYR_09405</name>
</gene>
<dbReference type="Gene3D" id="1.10.238.20">
    <property type="entry name" value="Pheromone/general odorant binding protein domain"/>
    <property type="match status" value="1"/>
</dbReference>
<dbReference type="EMBL" id="VVIM01000006">
    <property type="protein sequence ID" value="KAB0798412.1"/>
    <property type="molecule type" value="Genomic_DNA"/>
</dbReference>
<sequence>MKKLLLVFFIASMTSSHVECVMSEAQLKSAAKLLRNVCQPKTKISAAQLATLQTGVVNQDEPEVMSYIECILRTGQIMKDAKLNIDSLKSQMANLPPTISEPGMITVEHCKDSPKSSDKFIAAAEFYKCFYDDNPANFFFP</sequence>
<proteinExistence type="predicted"/>
<keyword evidence="1" id="KW-0732">Signal</keyword>
<dbReference type="SMART" id="SM00708">
    <property type="entry name" value="PhBP"/>
    <property type="match status" value="1"/>
</dbReference>
<feature type="signal peptide" evidence="1">
    <location>
        <begin position="1"/>
        <end position="20"/>
    </location>
</feature>
<dbReference type="CDD" id="cd23992">
    <property type="entry name" value="PBP_GOBP"/>
    <property type="match status" value="1"/>
</dbReference>
<evidence type="ECO:0000313" key="2">
    <source>
        <dbReference type="EMBL" id="KAB0798412.1"/>
    </source>
</evidence>
<dbReference type="Pfam" id="PF01395">
    <property type="entry name" value="PBP_GOBP"/>
    <property type="match status" value="1"/>
</dbReference>
<dbReference type="PANTHER" id="PTHR21364:SF2">
    <property type="entry name" value="GENERAL ODORANT-BINDING PROTEIN 19A"/>
    <property type="match status" value="1"/>
</dbReference>
<feature type="chain" id="PRO_5024418091" evidence="1">
    <location>
        <begin position="21"/>
        <end position="141"/>
    </location>
</feature>
<dbReference type="InterPro" id="IPR036728">
    <property type="entry name" value="PBP_GOBP_sf"/>
</dbReference>
<keyword evidence="3" id="KW-1185">Reference proteome</keyword>
<evidence type="ECO:0000313" key="3">
    <source>
        <dbReference type="Proteomes" id="UP000327044"/>
    </source>
</evidence>
<name>A0A5N4AM36_PHOPY</name>
<dbReference type="OrthoDB" id="6610259at2759"/>
<organism evidence="2 3">
    <name type="scientific">Photinus pyralis</name>
    <name type="common">Common eastern firefly</name>
    <name type="synonym">Lampyris pyralis</name>
    <dbReference type="NCBI Taxonomy" id="7054"/>
    <lineage>
        <taxon>Eukaryota</taxon>
        <taxon>Metazoa</taxon>
        <taxon>Ecdysozoa</taxon>
        <taxon>Arthropoda</taxon>
        <taxon>Hexapoda</taxon>
        <taxon>Insecta</taxon>
        <taxon>Pterygota</taxon>
        <taxon>Neoptera</taxon>
        <taxon>Endopterygota</taxon>
        <taxon>Coleoptera</taxon>
        <taxon>Polyphaga</taxon>
        <taxon>Elateriformia</taxon>
        <taxon>Elateroidea</taxon>
        <taxon>Lampyridae</taxon>
        <taxon>Lampyrinae</taxon>
        <taxon>Photinus</taxon>
    </lineage>
</organism>